<evidence type="ECO:0000313" key="1">
    <source>
        <dbReference type="EMBL" id="KNC77846.1"/>
    </source>
</evidence>
<gene>
    <name evidence="1" type="ORF">SARC_09701</name>
</gene>
<accession>A0A0L0FMV3</accession>
<dbReference type="GeneID" id="25910205"/>
<protein>
    <submittedName>
        <fullName evidence="1">Uncharacterized protein</fullName>
    </submittedName>
</protein>
<feature type="non-terminal residue" evidence="1">
    <location>
        <position position="134"/>
    </location>
</feature>
<evidence type="ECO:0000313" key="2">
    <source>
        <dbReference type="Proteomes" id="UP000054560"/>
    </source>
</evidence>
<sequence length="134" mass="15862">MTNDTWAQRIDQQQDTILPTLHHITKKYTGQLTKTFDCLHAHDLVHFDEDDVVMVRSEGRTTKAMRPLFGPYVVKARIGQRYELANKDRSAPTEFNEKPVRVELLRLVHSHTDPPLNDELWTERGVEFRWWSEY</sequence>
<dbReference type="EMBL" id="KQ242616">
    <property type="protein sequence ID" value="KNC77846.1"/>
    <property type="molecule type" value="Genomic_DNA"/>
</dbReference>
<proteinExistence type="predicted"/>
<reference evidence="1 2" key="1">
    <citation type="submission" date="2011-02" db="EMBL/GenBank/DDBJ databases">
        <title>The Genome Sequence of Sphaeroforma arctica JP610.</title>
        <authorList>
            <consortium name="The Broad Institute Genome Sequencing Platform"/>
            <person name="Russ C."/>
            <person name="Cuomo C."/>
            <person name="Young S.K."/>
            <person name="Zeng Q."/>
            <person name="Gargeya S."/>
            <person name="Alvarado L."/>
            <person name="Berlin A."/>
            <person name="Chapman S.B."/>
            <person name="Chen Z."/>
            <person name="Freedman E."/>
            <person name="Gellesch M."/>
            <person name="Goldberg J."/>
            <person name="Griggs A."/>
            <person name="Gujja S."/>
            <person name="Heilman E."/>
            <person name="Heiman D."/>
            <person name="Howarth C."/>
            <person name="Mehta T."/>
            <person name="Neiman D."/>
            <person name="Pearson M."/>
            <person name="Roberts A."/>
            <person name="Saif S."/>
            <person name="Shea T."/>
            <person name="Shenoy N."/>
            <person name="Sisk P."/>
            <person name="Stolte C."/>
            <person name="Sykes S."/>
            <person name="White J."/>
            <person name="Yandava C."/>
            <person name="Burger G."/>
            <person name="Gray M.W."/>
            <person name="Holland P.W.H."/>
            <person name="King N."/>
            <person name="Lang F.B.F."/>
            <person name="Roger A.J."/>
            <person name="Ruiz-Trillo I."/>
            <person name="Haas B."/>
            <person name="Nusbaum C."/>
            <person name="Birren B."/>
        </authorList>
    </citation>
    <scope>NUCLEOTIDE SEQUENCE [LARGE SCALE GENOMIC DNA]</scope>
    <source>
        <strain evidence="1 2">JP610</strain>
    </source>
</reference>
<dbReference type="AlphaFoldDB" id="A0A0L0FMV3"/>
<dbReference type="RefSeq" id="XP_014151748.1">
    <property type="nucleotide sequence ID" value="XM_014296273.1"/>
</dbReference>
<dbReference type="Proteomes" id="UP000054560">
    <property type="component" value="Unassembled WGS sequence"/>
</dbReference>
<organism evidence="1 2">
    <name type="scientific">Sphaeroforma arctica JP610</name>
    <dbReference type="NCBI Taxonomy" id="667725"/>
    <lineage>
        <taxon>Eukaryota</taxon>
        <taxon>Ichthyosporea</taxon>
        <taxon>Ichthyophonida</taxon>
        <taxon>Sphaeroforma</taxon>
    </lineage>
</organism>
<keyword evidence="2" id="KW-1185">Reference proteome</keyword>
<name>A0A0L0FMV3_9EUKA</name>